<dbReference type="EMBL" id="GEBQ01002360">
    <property type="protein sequence ID" value="JAT37617.1"/>
    <property type="molecule type" value="Transcribed_RNA"/>
</dbReference>
<dbReference type="PANTHER" id="PTHR11875">
    <property type="entry name" value="TESTIS-SPECIFIC Y-ENCODED PROTEIN"/>
    <property type="match status" value="1"/>
</dbReference>
<dbReference type="Pfam" id="PF00956">
    <property type="entry name" value="NAP"/>
    <property type="match status" value="1"/>
</dbReference>
<dbReference type="InterPro" id="IPR002164">
    <property type="entry name" value="NAP_family"/>
</dbReference>
<evidence type="ECO:0000256" key="2">
    <source>
        <dbReference type="RuleBase" id="RU003876"/>
    </source>
</evidence>
<dbReference type="SUPFAM" id="SSF143113">
    <property type="entry name" value="NAP-like"/>
    <property type="match status" value="1"/>
</dbReference>
<sequence>MATNGSGSPAKKIKKMELGSNGEATEEDPETQKTLEEIDKCQNEIDALNEKASEEILGIERNYNRLKKPHFEKRNDIIKKIPNFWVTTFVNHPQLSPLIDDEEVDCLQYITKIEVEDFENIKFGFKINFYFEEGNPYIENEVLTKEFSMGNNGEHKSTSTTISWKKDQNLCQKKKKDAKPTNSRKRGFEEQKKFFDWFADNEDPQGDDIADIIKDDIWPNPLQYYLVPDVDGDENGMEDEGESEGEEGEGGDDDDIGDEEEIEGEEGDEGEEGEEDE</sequence>
<evidence type="ECO:0000256" key="1">
    <source>
        <dbReference type="ARBA" id="ARBA00009947"/>
    </source>
</evidence>
<protein>
    <recommendedName>
        <fullName evidence="5">Protein SET</fullName>
    </recommendedName>
</protein>
<name>A0A1B6MNT7_9HEMI</name>
<dbReference type="Gene3D" id="3.30.1120.90">
    <property type="entry name" value="Nucleosome assembly protein"/>
    <property type="match status" value="1"/>
</dbReference>
<evidence type="ECO:0000313" key="4">
    <source>
        <dbReference type="EMBL" id="JAT37617.1"/>
    </source>
</evidence>
<comment type="similarity">
    <text evidence="1 2">Belongs to the nucleosome assembly protein (NAP) family.</text>
</comment>
<dbReference type="GO" id="GO:0006334">
    <property type="term" value="P:nucleosome assembly"/>
    <property type="evidence" value="ECO:0007669"/>
    <property type="project" value="InterPro"/>
</dbReference>
<dbReference type="FunFam" id="3.30.1120.90:FF:000002">
    <property type="entry name" value="Testis-specific Y-encoded-like protein 2"/>
    <property type="match status" value="1"/>
</dbReference>
<evidence type="ECO:0000256" key="3">
    <source>
        <dbReference type="SAM" id="MobiDB-lite"/>
    </source>
</evidence>
<dbReference type="InterPro" id="IPR037231">
    <property type="entry name" value="NAP-like_sf"/>
</dbReference>
<dbReference type="GO" id="GO:0005634">
    <property type="term" value="C:nucleus"/>
    <property type="evidence" value="ECO:0007669"/>
    <property type="project" value="InterPro"/>
</dbReference>
<gene>
    <name evidence="4" type="ORF">g.8097</name>
</gene>
<dbReference type="Gene3D" id="1.20.5.1500">
    <property type="match status" value="1"/>
</dbReference>
<dbReference type="AlphaFoldDB" id="A0A1B6MNT7"/>
<feature type="region of interest" description="Disordered" evidence="3">
    <location>
        <begin position="223"/>
        <end position="277"/>
    </location>
</feature>
<feature type="compositionally biased region" description="Acidic residues" evidence="3">
    <location>
        <begin position="230"/>
        <end position="277"/>
    </location>
</feature>
<organism evidence="4">
    <name type="scientific">Graphocephala atropunctata</name>
    <dbReference type="NCBI Taxonomy" id="36148"/>
    <lineage>
        <taxon>Eukaryota</taxon>
        <taxon>Metazoa</taxon>
        <taxon>Ecdysozoa</taxon>
        <taxon>Arthropoda</taxon>
        <taxon>Hexapoda</taxon>
        <taxon>Insecta</taxon>
        <taxon>Pterygota</taxon>
        <taxon>Neoptera</taxon>
        <taxon>Paraneoptera</taxon>
        <taxon>Hemiptera</taxon>
        <taxon>Auchenorrhyncha</taxon>
        <taxon>Membracoidea</taxon>
        <taxon>Cicadellidae</taxon>
        <taxon>Cicadellinae</taxon>
        <taxon>Cicadellini</taxon>
        <taxon>Graphocephala</taxon>
    </lineage>
</organism>
<accession>A0A1B6MNT7</accession>
<proteinExistence type="inferred from homology"/>
<feature type="region of interest" description="Disordered" evidence="3">
    <location>
        <begin position="1"/>
        <end position="33"/>
    </location>
</feature>
<evidence type="ECO:0008006" key="5">
    <source>
        <dbReference type="Google" id="ProtNLM"/>
    </source>
</evidence>
<reference evidence="4" key="1">
    <citation type="submission" date="2015-11" db="EMBL/GenBank/DDBJ databases">
        <title>De novo transcriptome assembly of four potential Pierce s Disease insect vectors from Arizona vineyards.</title>
        <authorList>
            <person name="Tassone E.E."/>
        </authorList>
    </citation>
    <scope>NUCLEOTIDE SEQUENCE</scope>
</reference>